<sequence length="68" mass="7123">MFLSQNQPPPISRPFRGFECRPSGTSVRPHGSPLLPSPQAPGGCSGGAEPSKPPVKPQLKHPTTPSNP</sequence>
<organism evidence="2 3">
    <name type="scientific">Coregonus suidteri</name>
    <dbReference type="NCBI Taxonomy" id="861788"/>
    <lineage>
        <taxon>Eukaryota</taxon>
        <taxon>Metazoa</taxon>
        <taxon>Chordata</taxon>
        <taxon>Craniata</taxon>
        <taxon>Vertebrata</taxon>
        <taxon>Euteleostomi</taxon>
        <taxon>Actinopterygii</taxon>
        <taxon>Neopterygii</taxon>
        <taxon>Teleostei</taxon>
        <taxon>Protacanthopterygii</taxon>
        <taxon>Salmoniformes</taxon>
        <taxon>Salmonidae</taxon>
        <taxon>Coregoninae</taxon>
        <taxon>Coregonus</taxon>
    </lineage>
</organism>
<dbReference type="Proteomes" id="UP001356427">
    <property type="component" value="Unassembled WGS sequence"/>
</dbReference>
<keyword evidence="3" id="KW-1185">Reference proteome</keyword>
<evidence type="ECO:0000256" key="1">
    <source>
        <dbReference type="SAM" id="MobiDB-lite"/>
    </source>
</evidence>
<dbReference type="AlphaFoldDB" id="A0AAN8QB24"/>
<comment type="caution">
    <text evidence="2">The sequence shown here is derived from an EMBL/GenBank/DDBJ whole genome shotgun (WGS) entry which is preliminary data.</text>
</comment>
<accession>A0AAN8QB24</accession>
<gene>
    <name evidence="2" type="ORF">J4Q44_G00312140</name>
</gene>
<protein>
    <submittedName>
        <fullName evidence="2">Uncharacterized protein</fullName>
    </submittedName>
</protein>
<evidence type="ECO:0000313" key="2">
    <source>
        <dbReference type="EMBL" id="KAK6298159.1"/>
    </source>
</evidence>
<dbReference type="EMBL" id="JAGTTL010000030">
    <property type="protein sequence ID" value="KAK6298159.1"/>
    <property type="molecule type" value="Genomic_DNA"/>
</dbReference>
<name>A0AAN8QB24_9TELE</name>
<evidence type="ECO:0000313" key="3">
    <source>
        <dbReference type="Proteomes" id="UP001356427"/>
    </source>
</evidence>
<reference evidence="2 3" key="1">
    <citation type="submission" date="2021-04" db="EMBL/GenBank/DDBJ databases">
        <authorList>
            <person name="De Guttry C."/>
            <person name="Zahm M."/>
            <person name="Klopp C."/>
            <person name="Cabau C."/>
            <person name="Louis A."/>
            <person name="Berthelot C."/>
            <person name="Parey E."/>
            <person name="Roest Crollius H."/>
            <person name="Montfort J."/>
            <person name="Robinson-Rechavi M."/>
            <person name="Bucao C."/>
            <person name="Bouchez O."/>
            <person name="Gislard M."/>
            <person name="Lluch J."/>
            <person name="Milhes M."/>
            <person name="Lampietro C."/>
            <person name="Lopez Roques C."/>
            <person name="Donnadieu C."/>
            <person name="Braasch I."/>
            <person name="Desvignes T."/>
            <person name="Postlethwait J."/>
            <person name="Bobe J."/>
            <person name="Wedekind C."/>
            <person name="Guiguen Y."/>
        </authorList>
    </citation>
    <scope>NUCLEOTIDE SEQUENCE [LARGE SCALE GENOMIC DNA]</scope>
    <source>
        <strain evidence="2">Cs_M1</strain>
        <tissue evidence="2">Blood</tissue>
    </source>
</reference>
<proteinExistence type="predicted"/>
<feature type="region of interest" description="Disordered" evidence="1">
    <location>
        <begin position="1"/>
        <end position="68"/>
    </location>
</feature>